<dbReference type="AlphaFoldDB" id="A0A9P5TM34"/>
<feature type="transmembrane region" description="Helical" evidence="1">
    <location>
        <begin position="93"/>
        <end position="113"/>
    </location>
</feature>
<accession>A0A9P5TM34</accession>
<sequence length="258" mass="28798">MEPNSWAPANETASEIWNERSILDGLFVGAGFTLPCLSQPHVLLVGKRTKQDYLFLAYISLLFILGNIGNGMNIKFGKLTFIDNRNYPGGPNAFFVEQSINPIAVICNCMFIVNSWLQDALLLYHLWIISQRTWYIMAVPSLLFLASVVFSLFLIIELSQPNITLWSKISVNLAIPYCYAMNSPIQNLALPALGQTQSIAPFKTPMKFVYSTKPSDRFMGEDTLTMPRGMGSSTVFATIENKSISDSPSVKDINDDTF</sequence>
<organism evidence="2 3">
    <name type="scientific">Gymnopilus junonius</name>
    <name type="common">Spectacular rustgill mushroom</name>
    <name type="synonym">Gymnopilus spectabilis subsp. junonius</name>
    <dbReference type="NCBI Taxonomy" id="109634"/>
    <lineage>
        <taxon>Eukaryota</taxon>
        <taxon>Fungi</taxon>
        <taxon>Dikarya</taxon>
        <taxon>Basidiomycota</taxon>
        <taxon>Agaricomycotina</taxon>
        <taxon>Agaricomycetes</taxon>
        <taxon>Agaricomycetidae</taxon>
        <taxon>Agaricales</taxon>
        <taxon>Agaricineae</taxon>
        <taxon>Hymenogastraceae</taxon>
        <taxon>Gymnopilus</taxon>
    </lineage>
</organism>
<dbReference type="Proteomes" id="UP000724874">
    <property type="component" value="Unassembled WGS sequence"/>
</dbReference>
<proteinExistence type="predicted"/>
<feature type="transmembrane region" description="Helical" evidence="1">
    <location>
        <begin position="133"/>
        <end position="156"/>
    </location>
</feature>
<keyword evidence="3" id="KW-1185">Reference proteome</keyword>
<dbReference type="OrthoDB" id="2905268at2759"/>
<gene>
    <name evidence="2" type="ORF">CPB84DRAFT_1779209</name>
</gene>
<keyword evidence="1" id="KW-0812">Transmembrane</keyword>
<name>A0A9P5TM34_GYMJU</name>
<comment type="caution">
    <text evidence="2">The sequence shown here is derived from an EMBL/GenBank/DDBJ whole genome shotgun (WGS) entry which is preliminary data.</text>
</comment>
<dbReference type="EMBL" id="JADNYJ010000048">
    <property type="protein sequence ID" value="KAF8900260.1"/>
    <property type="molecule type" value="Genomic_DNA"/>
</dbReference>
<keyword evidence="1" id="KW-0472">Membrane</keyword>
<protein>
    <submittedName>
        <fullName evidence="2">Uncharacterized protein</fullName>
    </submittedName>
</protein>
<reference evidence="2" key="1">
    <citation type="submission" date="2020-11" db="EMBL/GenBank/DDBJ databases">
        <authorList>
            <consortium name="DOE Joint Genome Institute"/>
            <person name="Ahrendt S."/>
            <person name="Riley R."/>
            <person name="Andreopoulos W."/>
            <person name="LaButti K."/>
            <person name="Pangilinan J."/>
            <person name="Ruiz-duenas F.J."/>
            <person name="Barrasa J.M."/>
            <person name="Sanchez-Garcia M."/>
            <person name="Camarero S."/>
            <person name="Miyauchi S."/>
            <person name="Serrano A."/>
            <person name="Linde D."/>
            <person name="Babiker R."/>
            <person name="Drula E."/>
            <person name="Ayuso-Fernandez I."/>
            <person name="Pacheco R."/>
            <person name="Padilla G."/>
            <person name="Ferreira P."/>
            <person name="Barriuso J."/>
            <person name="Kellner H."/>
            <person name="Castanera R."/>
            <person name="Alfaro M."/>
            <person name="Ramirez L."/>
            <person name="Pisabarro A.G."/>
            <person name="Kuo A."/>
            <person name="Tritt A."/>
            <person name="Lipzen A."/>
            <person name="He G."/>
            <person name="Yan M."/>
            <person name="Ng V."/>
            <person name="Cullen D."/>
            <person name="Martin F."/>
            <person name="Rosso M.-N."/>
            <person name="Henrissat B."/>
            <person name="Hibbett D."/>
            <person name="Martinez A.T."/>
            <person name="Grigoriev I.V."/>
        </authorList>
    </citation>
    <scope>NUCLEOTIDE SEQUENCE</scope>
    <source>
        <strain evidence="2">AH 44721</strain>
    </source>
</reference>
<evidence type="ECO:0000313" key="3">
    <source>
        <dbReference type="Proteomes" id="UP000724874"/>
    </source>
</evidence>
<keyword evidence="1" id="KW-1133">Transmembrane helix</keyword>
<evidence type="ECO:0000313" key="2">
    <source>
        <dbReference type="EMBL" id="KAF8900260.1"/>
    </source>
</evidence>
<feature type="transmembrane region" description="Helical" evidence="1">
    <location>
        <begin position="53"/>
        <end position="72"/>
    </location>
</feature>
<evidence type="ECO:0000256" key="1">
    <source>
        <dbReference type="SAM" id="Phobius"/>
    </source>
</evidence>